<dbReference type="InterPro" id="IPR010920">
    <property type="entry name" value="LSM_dom_sf"/>
</dbReference>
<gene>
    <name evidence="7" type="ORF">N180_12645</name>
</gene>
<dbReference type="GO" id="GO:0016020">
    <property type="term" value="C:membrane"/>
    <property type="evidence" value="ECO:0007669"/>
    <property type="project" value="UniProtKB-SubCell"/>
</dbReference>
<feature type="domain" description="Mechanosensitive ion channel MscS" evidence="6">
    <location>
        <begin position="152"/>
        <end position="219"/>
    </location>
</feature>
<dbReference type="InterPro" id="IPR045275">
    <property type="entry name" value="MscS_archaea/bacteria_type"/>
</dbReference>
<dbReference type="Gene3D" id="2.30.30.60">
    <property type="match status" value="1"/>
</dbReference>
<dbReference type="SUPFAM" id="SSF50182">
    <property type="entry name" value="Sm-like ribonucleoproteins"/>
    <property type="match status" value="1"/>
</dbReference>
<dbReference type="Proteomes" id="UP000028007">
    <property type="component" value="Unassembled WGS sequence"/>
</dbReference>
<keyword evidence="2 5" id="KW-0812">Transmembrane</keyword>
<reference evidence="7 8" key="1">
    <citation type="journal article" date="1992" name="Int. J. Syst. Bacteriol.">
        <title>Sphingobacterium antarcticus sp. nov. a Psychrotrophic Bacterium from the Soils of Schirmacher Oasis, Antarctica.</title>
        <authorList>
            <person name="Shivaji S."/>
            <person name="Ray M.K."/>
            <person name="Rao N.S."/>
            <person name="Saiserr L."/>
            <person name="Jagannadham M.V."/>
            <person name="Kumar G.S."/>
            <person name="Reddy G."/>
            <person name="Bhargava P.M."/>
        </authorList>
    </citation>
    <scope>NUCLEOTIDE SEQUENCE [LARGE SCALE GENOMIC DNA]</scope>
    <source>
        <strain evidence="7 8">4BY</strain>
    </source>
</reference>
<dbReference type="InterPro" id="IPR006685">
    <property type="entry name" value="MscS_channel_2nd"/>
</dbReference>
<sequence>MNTAQFYGDLTGSILTYVMIVEDKSRKRTNELVMIALKTLILCVLIYMLNEYTEFADKYPKLTVSAKALVIFLGPSLAVSFIRQVIIYWYIKKHGLPPNIKDNFILGINRIVSILNTVFGIVAMMIFLGTDPLKFLTSITIVAAAIAVTFKDYINNMINGLIIMFSDRLSLGDHIRVNDTEGKILDITLINVILQNEDNDMVMVPNSVVFSSVIVNQSKQNIKKLSIEFEMALSYGYLPAHLEEILSASVKSYDDYIVRDGLTIKTLAVGKDTVRFKVQVLLNRYDKIKEREIRRALNTAIIRLSLPAQ</sequence>
<accession>A0A081PJN1</accession>
<feature type="transmembrane region" description="Helical" evidence="5">
    <location>
        <begin position="32"/>
        <end position="49"/>
    </location>
</feature>
<keyword evidence="4 5" id="KW-0472">Membrane</keyword>
<evidence type="ECO:0000256" key="1">
    <source>
        <dbReference type="ARBA" id="ARBA00004370"/>
    </source>
</evidence>
<evidence type="ECO:0000256" key="2">
    <source>
        <dbReference type="ARBA" id="ARBA00022692"/>
    </source>
</evidence>
<dbReference type="EMBL" id="JNFF01000024">
    <property type="protein sequence ID" value="KEQ30904.1"/>
    <property type="molecule type" value="Genomic_DNA"/>
</dbReference>
<feature type="transmembrane region" description="Helical" evidence="5">
    <location>
        <begin position="69"/>
        <end position="91"/>
    </location>
</feature>
<keyword evidence="8" id="KW-1185">Reference proteome</keyword>
<evidence type="ECO:0000313" key="7">
    <source>
        <dbReference type="EMBL" id="KEQ30904.1"/>
    </source>
</evidence>
<dbReference type="PANTHER" id="PTHR30221">
    <property type="entry name" value="SMALL-CONDUCTANCE MECHANOSENSITIVE CHANNEL"/>
    <property type="match status" value="1"/>
</dbReference>
<evidence type="ECO:0000259" key="6">
    <source>
        <dbReference type="Pfam" id="PF00924"/>
    </source>
</evidence>
<comment type="subcellular location">
    <subcellularLocation>
        <location evidence="1">Membrane</location>
    </subcellularLocation>
</comment>
<evidence type="ECO:0000256" key="3">
    <source>
        <dbReference type="ARBA" id="ARBA00022989"/>
    </source>
</evidence>
<dbReference type="eggNOG" id="COG0668">
    <property type="taxonomic scope" value="Bacteria"/>
</dbReference>
<comment type="caution">
    <text evidence="7">The sequence shown here is derived from an EMBL/GenBank/DDBJ whole genome shotgun (WGS) entry which is preliminary data.</text>
</comment>
<dbReference type="Gene3D" id="1.10.287.1260">
    <property type="match status" value="1"/>
</dbReference>
<organism evidence="7 8">
    <name type="scientific">Pedobacter antarcticus 4BY</name>
    <dbReference type="NCBI Taxonomy" id="1358423"/>
    <lineage>
        <taxon>Bacteria</taxon>
        <taxon>Pseudomonadati</taxon>
        <taxon>Bacteroidota</taxon>
        <taxon>Sphingobacteriia</taxon>
        <taxon>Sphingobacteriales</taxon>
        <taxon>Sphingobacteriaceae</taxon>
        <taxon>Pedobacter</taxon>
    </lineage>
</organism>
<dbReference type="AlphaFoldDB" id="A0A081PJN1"/>
<protein>
    <submittedName>
        <fullName evidence="7">Mechanosensitive ion channel protein MscS</fullName>
    </submittedName>
</protein>
<feature type="transmembrane region" description="Helical" evidence="5">
    <location>
        <begin position="111"/>
        <end position="129"/>
    </location>
</feature>
<feature type="transmembrane region" description="Helical" evidence="5">
    <location>
        <begin position="135"/>
        <end position="154"/>
    </location>
</feature>
<dbReference type="InterPro" id="IPR023408">
    <property type="entry name" value="MscS_beta-dom_sf"/>
</dbReference>
<evidence type="ECO:0000256" key="5">
    <source>
        <dbReference type="SAM" id="Phobius"/>
    </source>
</evidence>
<dbReference type="PANTHER" id="PTHR30221:SF1">
    <property type="entry name" value="SMALL-CONDUCTANCE MECHANOSENSITIVE CHANNEL"/>
    <property type="match status" value="1"/>
</dbReference>
<keyword evidence="3 5" id="KW-1133">Transmembrane helix</keyword>
<dbReference type="Pfam" id="PF00924">
    <property type="entry name" value="MS_channel_2nd"/>
    <property type="match status" value="1"/>
</dbReference>
<evidence type="ECO:0000256" key="4">
    <source>
        <dbReference type="ARBA" id="ARBA00023136"/>
    </source>
</evidence>
<proteinExistence type="predicted"/>
<evidence type="ECO:0000313" key="8">
    <source>
        <dbReference type="Proteomes" id="UP000028007"/>
    </source>
</evidence>
<dbReference type="GO" id="GO:0008381">
    <property type="term" value="F:mechanosensitive monoatomic ion channel activity"/>
    <property type="evidence" value="ECO:0007669"/>
    <property type="project" value="InterPro"/>
</dbReference>
<name>A0A081PJN1_9SPHI</name>